<dbReference type="GO" id="GO:0070291">
    <property type="term" value="P:N-acylethanolamine metabolic process"/>
    <property type="evidence" value="ECO:0007669"/>
    <property type="project" value="TreeGrafter"/>
</dbReference>
<dbReference type="AlphaFoldDB" id="A0A198F9N8"/>
<dbReference type="PATRIC" id="fig|1354337.4.peg.3126"/>
<dbReference type="EMBL" id="LXEN01000154">
    <property type="protein sequence ID" value="OAT21587.1"/>
    <property type="molecule type" value="Genomic_DNA"/>
</dbReference>
<keyword evidence="1" id="KW-0732">Signal</keyword>
<dbReference type="Gene3D" id="3.20.20.190">
    <property type="entry name" value="Phosphatidylinositol (PI) phosphodiesterase"/>
    <property type="match status" value="1"/>
</dbReference>
<evidence type="ECO:0000313" key="4">
    <source>
        <dbReference type="Proteomes" id="UP000094023"/>
    </source>
</evidence>
<keyword evidence="4" id="KW-1185">Reference proteome</keyword>
<dbReference type="GO" id="GO:0006644">
    <property type="term" value="P:phospholipid metabolic process"/>
    <property type="evidence" value="ECO:0007669"/>
    <property type="project" value="TreeGrafter"/>
</dbReference>
<keyword evidence="3" id="KW-0378">Hydrolase</keyword>
<evidence type="ECO:0000256" key="1">
    <source>
        <dbReference type="SAM" id="SignalP"/>
    </source>
</evidence>
<dbReference type="SUPFAM" id="SSF51695">
    <property type="entry name" value="PLC-like phosphodiesterases"/>
    <property type="match status" value="1"/>
</dbReference>
<dbReference type="PANTHER" id="PTHR46320:SF1">
    <property type="entry name" value="GLYCEROPHOSPHODIESTER PHOSPHODIESTERASE 1"/>
    <property type="match status" value="1"/>
</dbReference>
<feature type="signal peptide" evidence="1">
    <location>
        <begin position="1"/>
        <end position="30"/>
    </location>
</feature>
<evidence type="ECO:0000313" key="3">
    <source>
        <dbReference type="EMBL" id="OAT21587.1"/>
    </source>
</evidence>
<sequence length="649" mass="72996">MKKINRFKCQSVALSMILATGLCYVAQVKADVSDCIPWERQYDELFLVGKEDRVITVRHRGDFTTTVPENSLAAFRLSYDKCRAAIETDVRILNDGSLVVFHDVNIGKMLVPGYNAIDNTPSNPLLKTMSLEELQKLKLVNIAGKVTDQSVPTVKEMLEDYLKYGGRSLIYLEVKDPAAILKTAKVVTDLSKKDNSILKRVIIKFNMAEFPTPNLWIAGLQSVGADERIMANPVISPGAMKKIDQLPRIPEIPNRGFSDNTSRAVAWWALSDIQRCPTIEVVIKDSSGFDKVMLKTSKQGGYYAPTEVSIGNTYSGITTTMARLVAIVKEYKKPLGVFVPVPDYILWSNGVIMGTTVPSLFTKKQFDINAAFYHNTSECCYALTDRFAPGETDDYRENVAWQQSLKVNIITADDTDSIDTYFEEEGLLDTFAIPHPTKPSPKMHSKLSWDLGFVEKPKEQFVRIKVWKGENASEDKWGKGYPICLWDNPHSDSYAWIYTCETDAANKAIEAGYSRDLVTRVVQNDTWSKEYGDLIQITSPRIEIVDGKEKNVLWCLNGRLDYEKKSMSWVKECDPANKNTLFIRTDSVSYGSIASSTMHEVPIYLAGATFGWKEYNGLLYSRVTASYLGDVGKWGEWKIDPSPVDEVEE</sequence>
<proteinExistence type="predicted"/>
<dbReference type="RefSeq" id="WP_066752928.1">
    <property type="nucleotide sequence ID" value="NZ_LXEN01000154.1"/>
</dbReference>
<name>A0A198F9N8_9GAMM</name>
<dbReference type="PROSITE" id="PS51704">
    <property type="entry name" value="GP_PDE"/>
    <property type="match status" value="1"/>
</dbReference>
<dbReference type="PANTHER" id="PTHR46320">
    <property type="entry name" value="GLYCEROPHOSPHODIESTER PHOSPHODIESTERASE 1"/>
    <property type="match status" value="1"/>
</dbReference>
<accession>A0A198F9N8</accession>
<evidence type="ECO:0000259" key="2">
    <source>
        <dbReference type="PROSITE" id="PS51704"/>
    </source>
</evidence>
<dbReference type="EC" id="3.1.4.-" evidence="3"/>
<feature type="chain" id="PRO_5008278727" evidence="1">
    <location>
        <begin position="31"/>
        <end position="649"/>
    </location>
</feature>
<dbReference type="GO" id="GO:0008889">
    <property type="term" value="F:glycerophosphodiester phosphodiesterase activity"/>
    <property type="evidence" value="ECO:0007669"/>
    <property type="project" value="UniProtKB-EC"/>
</dbReference>
<feature type="domain" description="GP-PDE" evidence="2">
    <location>
        <begin position="54"/>
        <end position="294"/>
    </location>
</feature>
<reference evidence="3 4" key="1">
    <citation type="submission" date="2016-04" db="EMBL/GenBank/DDBJ databases">
        <title>ATOL: Assembling a taxonomically balanced genome-scale reconstruction of the evolutionary history of the Enterobacteriaceae.</title>
        <authorList>
            <person name="Plunkett G.III."/>
            <person name="Neeno-Eckwall E.C."/>
            <person name="Glasner J.D."/>
            <person name="Perna N.T."/>
        </authorList>
    </citation>
    <scope>NUCLEOTIDE SEQUENCE [LARGE SCALE GENOMIC DNA]</scope>
    <source>
        <strain evidence="3 4">ATCC 19692</strain>
    </source>
</reference>
<dbReference type="Pfam" id="PF03009">
    <property type="entry name" value="GDPD"/>
    <property type="match status" value="1"/>
</dbReference>
<dbReference type="InterPro" id="IPR030395">
    <property type="entry name" value="GP_PDE_dom"/>
</dbReference>
<gene>
    <name evidence="3" type="ORF">M983_3033</name>
</gene>
<dbReference type="EC" id="3.1.4.46" evidence="3"/>
<dbReference type="Proteomes" id="UP000094023">
    <property type="component" value="Unassembled WGS sequence"/>
</dbReference>
<protein>
    <submittedName>
        <fullName evidence="3">Putative secreted protein</fullName>
        <ecNumber evidence="3">3.1.4.-</ecNumber>
        <ecNumber evidence="3">3.1.4.46</ecNumber>
    </submittedName>
</protein>
<dbReference type="OrthoDB" id="6519901at2"/>
<dbReference type="InterPro" id="IPR017946">
    <property type="entry name" value="PLC-like_Pdiesterase_TIM-brl"/>
</dbReference>
<dbReference type="STRING" id="1354337.M983_3033"/>
<comment type="caution">
    <text evidence="3">The sequence shown here is derived from an EMBL/GenBank/DDBJ whole genome shotgun (WGS) entry which is preliminary data.</text>
</comment>
<dbReference type="CDD" id="cd08566">
    <property type="entry name" value="GDPD_AtGDE_like"/>
    <property type="match status" value="1"/>
</dbReference>
<dbReference type="GO" id="GO:0006580">
    <property type="term" value="P:ethanolamine metabolic process"/>
    <property type="evidence" value="ECO:0007669"/>
    <property type="project" value="TreeGrafter"/>
</dbReference>
<dbReference type="GO" id="GO:0005886">
    <property type="term" value="C:plasma membrane"/>
    <property type="evidence" value="ECO:0007669"/>
    <property type="project" value="TreeGrafter"/>
</dbReference>
<organism evidence="3 4">
    <name type="scientific">Proteus myxofaciens ATCC 19692</name>
    <dbReference type="NCBI Taxonomy" id="1354337"/>
    <lineage>
        <taxon>Bacteria</taxon>
        <taxon>Pseudomonadati</taxon>
        <taxon>Pseudomonadota</taxon>
        <taxon>Gammaproteobacteria</taxon>
        <taxon>Enterobacterales</taxon>
        <taxon>Morganellaceae</taxon>
        <taxon>Proteus</taxon>
    </lineage>
</organism>